<dbReference type="EMBL" id="JAMYWD010000007">
    <property type="protein sequence ID" value="KAJ4965517.1"/>
    <property type="molecule type" value="Genomic_DNA"/>
</dbReference>
<feature type="domain" description="TMEM131L fifth Ig-like" evidence="12">
    <location>
        <begin position="842"/>
        <end position="907"/>
    </location>
</feature>
<evidence type="ECO:0000259" key="11">
    <source>
        <dbReference type="Pfam" id="PF24474"/>
    </source>
</evidence>
<dbReference type="PANTHER" id="PTHR22050">
    <property type="entry name" value="RW1 PROTEIN HOMOLOG"/>
    <property type="match status" value="1"/>
</dbReference>
<feature type="domain" description="Transmembrane protein 131-like N-terminal" evidence="10">
    <location>
        <begin position="221"/>
        <end position="304"/>
    </location>
</feature>
<evidence type="ECO:0008006" key="15">
    <source>
        <dbReference type="Google" id="ProtNLM"/>
    </source>
</evidence>
<evidence type="ECO:0000313" key="13">
    <source>
        <dbReference type="EMBL" id="KAJ4965517.1"/>
    </source>
</evidence>
<dbReference type="OrthoDB" id="168404at2759"/>
<evidence type="ECO:0000256" key="1">
    <source>
        <dbReference type="ARBA" id="ARBA00004479"/>
    </source>
</evidence>
<evidence type="ECO:0000256" key="5">
    <source>
        <dbReference type="ARBA" id="ARBA00022989"/>
    </source>
</evidence>
<dbReference type="GO" id="GO:0016020">
    <property type="term" value="C:membrane"/>
    <property type="evidence" value="ECO:0007669"/>
    <property type="project" value="UniProtKB-SubCell"/>
</dbReference>
<accession>A0A9Q0QMW1</accession>
<name>A0A9Q0QMW1_9MAGN</name>
<feature type="compositionally biased region" description="Low complexity" evidence="7">
    <location>
        <begin position="1118"/>
        <end position="1133"/>
    </location>
</feature>
<comment type="similarity">
    <text evidence="2">Belongs to the TMEM131 family.</text>
</comment>
<keyword evidence="14" id="KW-1185">Reference proteome</keyword>
<dbReference type="InterPro" id="IPR056001">
    <property type="entry name" value="DUF7579"/>
</dbReference>
<evidence type="ECO:0000313" key="14">
    <source>
        <dbReference type="Proteomes" id="UP001141806"/>
    </source>
</evidence>
<evidence type="ECO:0000256" key="7">
    <source>
        <dbReference type="SAM" id="MobiDB-lite"/>
    </source>
</evidence>
<comment type="caution">
    <text evidence="13">The sequence shown here is derived from an EMBL/GenBank/DDBJ whole genome shotgun (WGS) entry which is preliminary data.</text>
</comment>
<evidence type="ECO:0000256" key="8">
    <source>
        <dbReference type="SAM" id="Phobius"/>
    </source>
</evidence>
<feature type="transmembrane region" description="Helical" evidence="8">
    <location>
        <begin position="902"/>
        <end position="922"/>
    </location>
</feature>
<dbReference type="Pfam" id="PF24501">
    <property type="entry name" value="Ig_TMEM131L_5"/>
    <property type="match status" value="1"/>
</dbReference>
<evidence type="ECO:0000259" key="10">
    <source>
        <dbReference type="Pfam" id="PF12371"/>
    </source>
</evidence>
<evidence type="ECO:0000259" key="12">
    <source>
        <dbReference type="Pfam" id="PF24501"/>
    </source>
</evidence>
<gene>
    <name evidence="13" type="ORF">NE237_017366</name>
</gene>
<feature type="region of interest" description="Disordered" evidence="7">
    <location>
        <begin position="1089"/>
        <end position="1135"/>
    </location>
</feature>
<reference evidence="13" key="1">
    <citation type="journal article" date="2023" name="Plant J.">
        <title>The genome of the king protea, Protea cynaroides.</title>
        <authorList>
            <person name="Chang J."/>
            <person name="Duong T.A."/>
            <person name="Schoeman C."/>
            <person name="Ma X."/>
            <person name="Roodt D."/>
            <person name="Barker N."/>
            <person name="Li Z."/>
            <person name="Van de Peer Y."/>
            <person name="Mizrachi E."/>
        </authorList>
    </citation>
    <scope>NUCLEOTIDE SEQUENCE</scope>
    <source>
        <tissue evidence="13">Young leaves</tissue>
    </source>
</reference>
<proteinExistence type="inferred from homology"/>
<dbReference type="PROSITE" id="PS51257">
    <property type="entry name" value="PROKAR_LIPOPROTEIN"/>
    <property type="match status" value="1"/>
</dbReference>
<dbReference type="Pfam" id="PF24474">
    <property type="entry name" value="DUF7579"/>
    <property type="match status" value="1"/>
</dbReference>
<dbReference type="Proteomes" id="UP001141806">
    <property type="component" value="Unassembled WGS sequence"/>
</dbReference>
<keyword evidence="6 8" id="KW-0472">Membrane</keyword>
<keyword evidence="3 8" id="KW-0812">Transmembrane</keyword>
<evidence type="ECO:0000256" key="9">
    <source>
        <dbReference type="SAM" id="SignalP"/>
    </source>
</evidence>
<dbReference type="InterPro" id="IPR039877">
    <property type="entry name" value="TMEM131-like"/>
</dbReference>
<feature type="region of interest" description="Disordered" evidence="7">
    <location>
        <begin position="1167"/>
        <end position="1186"/>
    </location>
</feature>
<dbReference type="InterPro" id="IPR022113">
    <property type="entry name" value="TMEM131L_N"/>
</dbReference>
<dbReference type="InterPro" id="IPR055437">
    <property type="entry name" value="TMEM131L_Ig_5"/>
</dbReference>
<feature type="signal peptide" evidence="9">
    <location>
        <begin position="1"/>
        <end position="29"/>
    </location>
</feature>
<keyword evidence="5 8" id="KW-1133">Transmembrane helix</keyword>
<dbReference type="Pfam" id="PF12371">
    <property type="entry name" value="TMEM131_like_N"/>
    <property type="match status" value="1"/>
</dbReference>
<feature type="chain" id="PRO_5040273551" description="Transmembrane protein 131-like N-terminal domain-containing protein" evidence="9">
    <location>
        <begin position="30"/>
        <end position="1344"/>
    </location>
</feature>
<keyword evidence="4 9" id="KW-0732">Signal</keyword>
<feature type="compositionally biased region" description="Basic residues" evidence="7">
    <location>
        <begin position="1097"/>
        <end position="1106"/>
    </location>
</feature>
<evidence type="ECO:0000256" key="4">
    <source>
        <dbReference type="ARBA" id="ARBA00022729"/>
    </source>
</evidence>
<evidence type="ECO:0000256" key="2">
    <source>
        <dbReference type="ARBA" id="ARBA00006682"/>
    </source>
</evidence>
<evidence type="ECO:0000256" key="3">
    <source>
        <dbReference type="ARBA" id="ARBA00022692"/>
    </source>
</evidence>
<evidence type="ECO:0000256" key="6">
    <source>
        <dbReference type="ARBA" id="ARBA00023136"/>
    </source>
</evidence>
<sequence>MSLFNRRFLRPFNGFHLLLMLSCIFFCLALCGPCTGKNHLASQVNGVRDHLDFDACGPDVVNHDEGLRDGFGSGINSNYVHGNSPTFSSLKNVCTSSEFFCFPSTLPGFFPEEDNFEASVPGIPGRNADDTLPNGSVPHCMLDGNSNQVPDHQIFKLLNGRLVSCSLASGKRLVDVSSLQNNSVCWNHFSIRRGYNPSKNADKSFEAIRSGFSDSSSSLHVEITPPSLDWGQNYLYFPSLAFLTVANTCNDSILHVYEPFSTDSQFYPCNFDDMLLRPGEVASICFVFLPRSLGLSSAHLILQTSSGGFLVHAKGLAIESPYGIQPLIGLDVSADRIFSKNLSLYNPFNETLYVQEVTGWISFSSGGTSYSAETVCKMDTLWGSDEFRHFPSDIKWLDITSGEVDLPLMGIRPGGNWEVDPHSTGTILEIDFSSCSEGKVFGAFCVQLQSSSPARTDTVIVPFEAEVRGKAEYSGHTGLVSISLRALVPCDSGETITVALSLRNGASYLLSVAKISEITDGARIFQIKYMEGLILFPGTVTRIAVVTYTRPLVDAQDHTPKVSNVNSNCKLLIMTNDSGSPQIEIPCQDVVHTCSRLQRSSYIGRHLHPEDKSGNVATSLLNGGIQSSMQLKALETAEADELVLRNWRSQGTASGMSVLDDHEILFPMVQVGTHSSKWITVKNPSEQPVVMQLVLNSGVIIDQCRAADEFVQPLLSNSLIQNESMLPYGFSIAEAAITDAYVPPYGKAFFGPIVFQPSSRCGWRSSALIRNNLSGVEWLPLQGFGGSPSLVLLDGSEPVQSLEFNLNMPISPNISPAGFLFHIEDSSPICSKPLSKELYAKNTGDLPLQVLSIEVSGTACQLDGFIVHTCKGFALEPGESTRLLILYQIDFSAAVVHRDLELALATGIFVIPMKATLPAYVMNLCKKSFFWMLVVKFSMVVFIAASVSFLMFCCLFPQPMTLVALDFLFKGERSSIATVGTAGRSSRKHRHQRDNRFSICNGVDNMLRSVGEDETPKLGLVGISNCPSDHQEQETTAQCTKMVQGDREKTIDTSDPQKEMSLLQSSSIVKSVAIVARSGLLESPQTGNLTVRVGKEKGRRRRKRRGVGAGFTGMPEVSSSQSGNSTPSSPLSPVASVTPKRAWFLSPEVNQAFEAKDPFARIEDQSHENEQMLKADQSRLSESEVSIKHKSNSLLLPAQEQPSLSGSTSTPVLLPSATFPCTGWRGPREVGSPTFLASTSAIAPPARAPGSKLLKERSVKTEEKTGCGNEFTYDIWGNHFSGFHLMGRTKEVSTMISNASDDDSQSFFLRGLQIPMQEPRAVSESDASKLLNCTVSYLHQNALS</sequence>
<protein>
    <recommendedName>
        <fullName evidence="15">Transmembrane protein 131-like N-terminal domain-containing protein</fullName>
    </recommendedName>
</protein>
<dbReference type="PANTHER" id="PTHR22050:SF0">
    <property type="entry name" value="TRANSMEMBRANE PROTEIN 131 HOMOLOG"/>
    <property type="match status" value="1"/>
</dbReference>
<organism evidence="13 14">
    <name type="scientific">Protea cynaroides</name>
    <dbReference type="NCBI Taxonomy" id="273540"/>
    <lineage>
        <taxon>Eukaryota</taxon>
        <taxon>Viridiplantae</taxon>
        <taxon>Streptophyta</taxon>
        <taxon>Embryophyta</taxon>
        <taxon>Tracheophyta</taxon>
        <taxon>Spermatophyta</taxon>
        <taxon>Magnoliopsida</taxon>
        <taxon>Proteales</taxon>
        <taxon>Proteaceae</taxon>
        <taxon>Protea</taxon>
    </lineage>
</organism>
<comment type="subcellular location">
    <subcellularLocation>
        <location evidence="1">Membrane</location>
        <topology evidence="1">Single-pass type I membrane protein</topology>
    </subcellularLocation>
</comment>
<feature type="domain" description="DUF7579" evidence="11">
    <location>
        <begin position="479"/>
        <end position="598"/>
    </location>
</feature>
<feature type="transmembrane region" description="Helical" evidence="8">
    <location>
        <begin position="929"/>
        <end position="952"/>
    </location>
</feature>